<proteinExistence type="predicted"/>
<dbReference type="Proteomes" id="UP000011014">
    <property type="component" value="Unassembled WGS sequence"/>
</dbReference>
<dbReference type="EMBL" id="FN654287">
    <property type="protein sequence ID" value="CBY30883.1"/>
    <property type="molecule type" value="Genomic_DNA"/>
</dbReference>
<organism evidence="2">
    <name type="scientific">Oikopleura dioica</name>
    <name type="common">Tunicate</name>
    <dbReference type="NCBI Taxonomy" id="34765"/>
    <lineage>
        <taxon>Eukaryota</taxon>
        <taxon>Metazoa</taxon>
        <taxon>Chordata</taxon>
        <taxon>Tunicata</taxon>
        <taxon>Appendicularia</taxon>
        <taxon>Copelata</taxon>
        <taxon>Oikopleuridae</taxon>
        <taxon>Oikopleura</taxon>
    </lineage>
</organism>
<evidence type="ECO:0000313" key="2">
    <source>
        <dbReference type="EMBL" id="CBY30883.1"/>
    </source>
</evidence>
<keyword evidence="1" id="KW-1133">Transmembrane helix</keyword>
<accession>E4Y5I3</accession>
<gene>
    <name evidence="2" type="ORF">GSOID_T00018829001</name>
</gene>
<dbReference type="AlphaFoldDB" id="E4Y5I3"/>
<keyword evidence="1" id="KW-0472">Membrane</keyword>
<name>E4Y5I3_OIKDI</name>
<keyword evidence="1" id="KW-0812">Transmembrane</keyword>
<feature type="transmembrane region" description="Helical" evidence="1">
    <location>
        <begin position="93"/>
        <end position="110"/>
    </location>
</feature>
<evidence type="ECO:0000256" key="1">
    <source>
        <dbReference type="SAM" id="Phobius"/>
    </source>
</evidence>
<protein>
    <submittedName>
        <fullName evidence="2">Uncharacterized protein</fullName>
    </submittedName>
</protein>
<sequence>MSRLLSARLDLSKCAKLSSNAKSQLLHVSLRFQSADSSAVGPQQEKLRKSYKMMRPVRPSDDILAPRQYLHMMQQTDIQHTRWKLQGGWKKKVAWLSIILGLVCYIYWYTLEIFKRDSFYAELEAAENESRELEGRMPLGYNISDPKDDEEFE</sequence>
<reference evidence="2" key="1">
    <citation type="journal article" date="2010" name="Science">
        <title>Plasticity of animal genome architecture unmasked by rapid evolution of a pelagic tunicate.</title>
        <authorList>
            <person name="Denoeud F."/>
            <person name="Henriet S."/>
            <person name="Mungpakdee S."/>
            <person name="Aury J.M."/>
            <person name="Da Silva C."/>
            <person name="Brinkmann H."/>
            <person name="Mikhaleva J."/>
            <person name="Olsen L.C."/>
            <person name="Jubin C."/>
            <person name="Canestro C."/>
            <person name="Bouquet J.M."/>
            <person name="Danks G."/>
            <person name="Poulain J."/>
            <person name="Campsteijn C."/>
            <person name="Adamski M."/>
            <person name="Cross I."/>
            <person name="Yadetie F."/>
            <person name="Muffato M."/>
            <person name="Louis A."/>
            <person name="Butcher S."/>
            <person name="Tsagkogeorga G."/>
            <person name="Konrad A."/>
            <person name="Singh S."/>
            <person name="Jensen M.F."/>
            <person name="Cong E.H."/>
            <person name="Eikeseth-Otteraa H."/>
            <person name="Noel B."/>
            <person name="Anthouard V."/>
            <person name="Porcel B.M."/>
            <person name="Kachouri-Lafond R."/>
            <person name="Nishino A."/>
            <person name="Ugolini M."/>
            <person name="Chourrout P."/>
            <person name="Nishida H."/>
            <person name="Aasland R."/>
            <person name="Huzurbazar S."/>
            <person name="Westhof E."/>
            <person name="Delsuc F."/>
            <person name="Lehrach H."/>
            <person name="Reinhardt R."/>
            <person name="Weissenbach J."/>
            <person name="Roy S.W."/>
            <person name="Artiguenave F."/>
            <person name="Postlethwait J.H."/>
            <person name="Manak J.R."/>
            <person name="Thompson E.M."/>
            <person name="Jaillon O."/>
            <person name="Du Pasquier L."/>
            <person name="Boudinot P."/>
            <person name="Liberles D.A."/>
            <person name="Volff J.N."/>
            <person name="Philippe H."/>
            <person name="Lenhard B."/>
            <person name="Roest Crollius H."/>
            <person name="Wincker P."/>
            <person name="Chourrout D."/>
        </authorList>
    </citation>
    <scope>NUCLEOTIDE SEQUENCE [LARGE SCALE GENOMIC DNA]</scope>
</reference>